<dbReference type="PANTHER" id="PTHR46343">
    <property type="entry name" value="HYR DOMAIN-CONTAINING PROTEIN"/>
    <property type="match status" value="1"/>
</dbReference>
<organism evidence="4 6">
    <name type="scientific">Formosa algae</name>
    <dbReference type="NCBI Taxonomy" id="225843"/>
    <lineage>
        <taxon>Bacteria</taxon>
        <taxon>Pseudomonadati</taxon>
        <taxon>Bacteroidota</taxon>
        <taxon>Flavobacteriia</taxon>
        <taxon>Flavobacteriales</taxon>
        <taxon>Flavobacteriaceae</taxon>
        <taxon>Formosa</taxon>
    </lineage>
</organism>
<evidence type="ECO:0000259" key="3">
    <source>
        <dbReference type="PROSITE" id="PS50825"/>
    </source>
</evidence>
<dbReference type="OrthoDB" id="599464at2"/>
<feature type="signal peptide" evidence="2">
    <location>
        <begin position="1"/>
        <end position="34"/>
    </location>
</feature>
<proteinExistence type="predicted"/>
<evidence type="ECO:0000313" key="4">
    <source>
        <dbReference type="EMBL" id="MBP1840186.1"/>
    </source>
</evidence>
<keyword evidence="1" id="KW-0677">Repeat</keyword>
<dbReference type="InterPro" id="IPR043555">
    <property type="entry name" value="SRPX-like"/>
</dbReference>
<dbReference type="Pfam" id="PF13585">
    <property type="entry name" value="CHU_C"/>
    <property type="match status" value="1"/>
</dbReference>
<keyword evidence="2" id="KW-0732">Signal</keyword>
<dbReference type="NCBIfam" id="TIGR04131">
    <property type="entry name" value="Bac_Flav_CTERM"/>
    <property type="match status" value="1"/>
</dbReference>
<comment type="caution">
    <text evidence="4">The sequence shown here is derived from an EMBL/GenBank/DDBJ whole genome shotgun (WGS) entry which is preliminary data.</text>
</comment>
<dbReference type="Gene3D" id="2.60.40.10">
    <property type="entry name" value="Immunoglobulins"/>
    <property type="match status" value="5"/>
</dbReference>
<dbReference type="InterPro" id="IPR003410">
    <property type="entry name" value="HYR_dom"/>
</dbReference>
<dbReference type="InterPro" id="IPR057078">
    <property type="entry name" value="HYR-4C"/>
</dbReference>
<dbReference type="Proteomes" id="UP001231587">
    <property type="component" value="Unassembled WGS sequence"/>
</dbReference>
<dbReference type="PANTHER" id="PTHR46343:SF2">
    <property type="entry name" value="SUSHI_VON WILLEBRAND FACTOR TYPE A_EGF_PENTRAXIN DOMAIN-CONTAINING 1"/>
    <property type="match status" value="1"/>
</dbReference>
<dbReference type="Pfam" id="PF23237">
    <property type="entry name" value="HYR_4C"/>
    <property type="match status" value="14"/>
</dbReference>
<evidence type="ECO:0000256" key="2">
    <source>
        <dbReference type="SAM" id="SignalP"/>
    </source>
</evidence>
<feature type="domain" description="HYR" evidence="3">
    <location>
        <begin position="617"/>
        <end position="709"/>
    </location>
</feature>
<evidence type="ECO:0000256" key="1">
    <source>
        <dbReference type="ARBA" id="ARBA00022737"/>
    </source>
</evidence>
<dbReference type="Proteomes" id="UP001138672">
    <property type="component" value="Unassembled WGS sequence"/>
</dbReference>
<name>A0A9X0YNE5_9FLAO</name>
<gene>
    <name evidence="4" type="ORF">J2Z56_002113</name>
    <name evidence="5" type="ORF">J2Z57_002237</name>
</gene>
<dbReference type="EMBL" id="JAUSUU010000006">
    <property type="protein sequence ID" value="MDQ0335786.1"/>
    <property type="molecule type" value="Genomic_DNA"/>
</dbReference>
<protein>
    <submittedName>
        <fullName evidence="4">Gliding motility-associated-like protein</fullName>
    </submittedName>
</protein>
<dbReference type="PROSITE" id="PS50825">
    <property type="entry name" value="HYR"/>
    <property type="match status" value="1"/>
</dbReference>
<evidence type="ECO:0000313" key="7">
    <source>
        <dbReference type="Proteomes" id="UP001231587"/>
    </source>
</evidence>
<dbReference type="EMBL" id="JAGGJQ010000005">
    <property type="protein sequence ID" value="MBP1840186.1"/>
    <property type="molecule type" value="Genomic_DNA"/>
</dbReference>
<accession>A0A9X0YNE5</accession>
<sequence length="2102" mass="223587">MKKFYATKFKAYKNFKQYSLLALLLMAFSFYSYGQSPVQFSSRASYTVNGDFTIIGNANLTPETGVSSGDMIYVDIDGDPTTVNSSSATIQLKNESGQVVDNTSNIVYAGLYWTGRPPGQEFIVNNPNNGLTNTLNKSIVSLKGPGSSGYTDVTANSVDIYYPEGSFNDMYIAYADVTGFVQSNGTGEYTVADIALVEGQDDTVGLGIGYYGGWSMVIVYENSSMRNRNIGVFDGYSFKGVPNDPDYELLSYIDLDISALNTADNVNAKIGVMGAEGDADLAGDALTTQYGGTGAYIQRLSHSTNTTTNFFNSSINVDGFPRTPNDPVFGIDLSKFDLPEPSVIPGQNNLSIQYTATTDKYVVYNLTLAFETVTLPEPPEDATYECIADVPVMEDLIADDVCSDTGGTITSVNTQTTNSTDPCNVIITRTWSFTNSCGDTSSVSQTINIIDTTAPIAPEAPADITVACLTDLPTDLELEATDNCGTIITAVGVDNIVSSSDGGCNQSVIRTWTFEDQCGNSSEISQNITVIDDVAPIFLDAPQDIVYDCDGEQRIPTIDAWVQLNGYGLATDNCSGITWTNNYDSTTPTCNESVTVEFTATDACGNSISQSATYTVLDETGPVIGTEPEALVLECNENSENVLNTWLTSNGGGLATDACSTDVTWSNDFNEDTFNLQACGEDNATTVTFTATDYCGNITSTTATITVTDVTAPTLPTNVPADVEVECYDDVPATINLTATDECAGEITVSGIDTEDNTDPTNIIITRTWTFTDACGNTSEVSQMITVSDITAPVIDNIPTDLAVECISDVPAMEALTATDNCAGIITSNGTETINDTDACNVIITRNWVFTDDSGNSTETTQTITVKDETAPIVDSVPADMTIDCNDDLPEMEALTATDNCAGTITALGTETVDDSGALFTIITRTWTFTDDCGNTTEATQTISVEKDVTAPVVDNAPADLTLECIDDVPTMEVLTATDDCVGVITSNGTETINDADACNVIITRNWVFTDDSGNSTEVSQTITVADVTAPVVDSVPADMTIACDEELPVMVELTATDNCAGTITALGTETVDDSGALLTIITRTWTFTDNCGNTTEATQTISVEKDVTAPVVDNAPADLTLECIDDVPTMEALTATDDCVGVITSNGTETINDADACNVIITRNWVFTDNSGNSTEVSQTITVADTQAPIVPTIPADITIECSDELPVMIDLTAQDNCGAEVIATPVDVTDNTDPCNVIITRTWTFEDACGNVSTGSQTINVIDETAPTLIEEATDIVYNCSGEQRNATIEAWVSLNGYALAQDNCSDITWTNNYDPSIISCEAPVEVIFTATDACGNSTSTTATYTINDETGPTIETEPQDLILACFSDTDTVQDWLNTNGGATAFDYCSDTITWSNDFDASSLSADACGIDNAVTVTFTAVDYCGNATQTTATIAIIDETAPVLTTEVPADVTVECYDDIPTMISLTATDECAGDITVTGIDTEDNTDPTNIIITRTWTFEDACGNTTEVSQTITVNDATAPVLDSTIPTDLALECLSDVPAMETLTATDNCVGTITSNGTEVINDADACNVIITRTWIFMDNSGNTTEVNQTITVKDETAPVVTTPPTDLNIECDGDIPALEALIAIDNCAGELTSEGTETINTTDPLNTIITRTWSFTDNCGNTTEVSQTITVKDVTAPVVDPMPEDVTYACIDDVPTLSALTAIDNCSGELTSEGTETIEDADACNVTITRTWMFTDESGNETEVTQTITVIDDVAPTAPAAPADLTVQCIDDVPVTSDLTATDNCGEAITSTGVDTVTDIDSCSSIITRTWSFTDSCGNTSTTTQIITVEDTIAPTLVSDLDTEVEIFCSDIPTQPELDFTDNCASTLDVEYTEVSTATGAAFENYLIIRDWTVTDTCGNAAVFTQTITVNVQQDVVLVTDDRCTEGGAVDLDSYLVDSSIDGTWVVTSGDTTINGSTYDPIDSEVGASYEFTFTEADGCQNQTTVTITVNEDCVEPTCDPIVSTTVTPNGDQWNEYFTITGLDRCGFVIDVEIYNRWGALVYKAQDYQNNWNGKNDKGAFGNANNLPTGTYYYIVTLKNSGLKPLTGSIYLGTK</sequence>
<dbReference type="InterPro" id="IPR026341">
    <property type="entry name" value="T9SS_type_B"/>
</dbReference>
<evidence type="ECO:0000313" key="6">
    <source>
        <dbReference type="Proteomes" id="UP001138672"/>
    </source>
</evidence>
<feature type="chain" id="PRO_5040914927" evidence="2">
    <location>
        <begin position="35"/>
        <end position="2102"/>
    </location>
</feature>
<keyword evidence="7" id="KW-1185">Reference proteome</keyword>
<evidence type="ECO:0000313" key="5">
    <source>
        <dbReference type="EMBL" id="MDQ0335786.1"/>
    </source>
</evidence>
<dbReference type="InterPro" id="IPR013783">
    <property type="entry name" value="Ig-like_fold"/>
</dbReference>
<dbReference type="RefSeq" id="WP_057780410.1">
    <property type="nucleotide sequence ID" value="NZ_JAGGJQ010000005.1"/>
</dbReference>
<reference evidence="4" key="1">
    <citation type="submission" date="2021-03" db="EMBL/GenBank/DDBJ databases">
        <title>Genomic Encyclopedia of Type Strains, Phase IV (KMG-IV): sequencing the most valuable type-strain genomes for metagenomic binning, comparative biology and taxonomic classification.</title>
        <authorList>
            <person name="Goeker M."/>
        </authorList>
    </citation>
    <scope>NUCLEOTIDE SEQUENCE</scope>
    <source>
        <strain evidence="4">DSM 15523</strain>
        <strain evidence="5 7">DSM 16476</strain>
    </source>
</reference>